<dbReference type="Pfam" id="PF13676">
    <property type="entry name" value="TIR_2"/>
    <property type="match status" value="1"/>
</dbReference>
<evidence type="ECO:0000313" key="2">
    <source>
        <dbReference type="EMBL" id="PSU18215.1"/>
    </source>
</evidence>
<protein>
    <recommendedName>
        <fullName evidence="1">TIR domain-containing protein</fullName>
    </recommendedName>
</protein>
<comment type="caution">
    <text evidence="2">The sequence shown here is derived from an EMBL/GenBank/DDBJ whole genome shotgun (WGS) entry which is preliminary data.</text>
</comment>
<dbReference type="InterPro" id="IPR000157">
    <property type="entry name" value="TIR_dom"/>
</dbReference>
<dbReference type="PROSITE" id="PS50104">
    <property type="entry name" value="TIR"/>
    <property type="match status" value="1"/>
</dbReference>
<dbReference type="EMBL" id="PYMM01000002">
    <property type="protein sequence ID" value="PSU18215.1"/>
    <property type="molecule type" value="Genomic_DNA"/>
</dbReference>
<sequence length="858" mass="100250">MSFKLFYSYCQKNDKERTELAKNLDLFVENKLLDEWYDGQLIPGENWKAKIDAKLKDANIVVFLITTEWLASSACKEEWELAKKWAKSQTNKVLIPIIACPCAWTDYSDMKQYQALPKAGKAVLLWEHREEAWLDVYQGVKAVIDDLKKKSGLKVEFESELREIEFCTKGEGKIDIGDVFIFPCLKSYQNNADKISLEDDINNLEELCEASHQFIIGETQSGKSTIASWAYLDLINKNSPALYVDMDSIGWSKNRKKILENCFKEQQLGDFEEWFSKNNKTIIIDNPGHDKKTLDMIKYIEKFFDKIHIYINSDLHQSYFSDDENYAKYREVNIRPLCHIKQEKLIKKWLELKGNGDEENYELIDSIERNINLIIINNNILPRFPFFILSILQTFEHFMPENLKITAYGHCYQALIVARLIKAGINKEDNTLNSVFTFCSHFAFEIYMNGNNKFLTQEQFDDFLTKYKNEYLIKTAILSRLIDDGGIIRNVKGKHQFSITYTYYYFLGKFLADHYEKYNSIIEKMIASSFSKHNSLTLIFTIHHANGNSIIEDLKLHTMCAIDIKSPAKLSAEETGLFSRIISNVISDKVLECGDIEHEREKEREKRNKIESSSHNSTELVDDDYVENNNLIHQVLQCNKNIEILSQILKNKSGSLRKDDIKEIVETICDAGLRMASILLTEEAEIEQAAKYIYELYKQSEDYDDYSTNSLKAIDIKNMFIVRVMMWVINCIEKSVGAINKPEIEEIVTEVAYSNNTPAYRLIRYFYLLDTTENFNKQLKDEFELLLKMYPKRKYIFIRRLVQLRTLQFERTHKVKEKYRQVIFSALDLKDRHLTVEQVNQKKPGYSEKIFLPGLDVA</sequence>
<evidence type="ECO:0000259" key="1">
    <source>
        <dbReference type="PROSITE" id="PS50104"/>
    </source>
</evidence>
<accession>A0ABD6X9R6</accession>
<dbReference type="Proteomes" id="UP000241404">
    <property type="component" value="Unassembled WGS sequence"/>
</dbReference>
<gene>
    <name evidence="2" type="ORF">CTM90_06895</name>
</gene>
<dbReference type="SMART" id="SM00255">
    <property type="entry name" value="TIR"/>
    <property type="match status" value="1"/>
</dbReference>
<dbReference type="InterPro" id="IPR035897">
    <property type="entry name" value="Toll_tir_struct_dom_sf"/>
</dbReference>
<dbReference type="Gene3D" id="3.40.50.10140">
    <property type="entry name" value="Toll/interleukin-1 receptor homology (TIR) domain"/>
    <property type="match status" value="1"/>
</dbReference>
<organism evidence="2 3">
    <name type="scientific">Photobacterium damselae</name>
    <dbReference type="NCBI Taxonomy" id="38293"/>
    <lineage>
        <taxon>Bacteria</taxon>
        <taxon>Pseudomonadati</taxon>
        <taxon>Pseudomonadota</taxon>
        <taxon>Gammaproteobacteria</taxon>
        <taxon>Vibrionales</taxon>
        <taxon>Vibrionaceae</taxon>
        <taxon>Photobacterium</taxon>
    </lineage>
</organism>
<proteinExistence type="predicted"/>
<dbReference type="RefSeq" id="WP_107200390.1">
    <property type="nucleotide sequence ID" value="NZ_PYMM01000002.1"/>
</dbReference>
<dbReference type="InterPro" id="IPR027417">
    <property type="entry name" value="P-loop_NTPase"/>
</dbReference>
<name>A0ABD6X9R6_PHODM</name>
<dbReference type="AlphaFoldDB" id="A0ABD6X9R6"/>
<evidence type="ECO:0000313" key="3">
    <source>
        <dbReference type="Proteomes" id="UP000241404"/>
    </source>
</evidence>
<feature type="domain" description="TIR" evidence="1">
    <location>
        <begin position="1"/>
        <end position="151"/>
    </location>
</feature>
<reference evidence="2 3" key="1">
    <citation type="submission" date="2018-03" db="EMBL/GenBank/DDBJ databases">
        <title>Whole genome sequencing of Histamine producing bacteria.</title>
        <authorList>
            <person name="Butler K."/>
        </authorList>
    </citation>
    <scope>NUCLEOTIDE SEQUENCE [LARGE SCALE GENOMIC DNA]</scope>
    <source>
        <strain evidence="2 3">BT-6</strain>
    </source>
</reference>
<dbReference type="SUPFAM" id="SSF52200">
    <property type="entry name" value="Toll/Interleukin receptor TIR domain"/>
    <property type="match status" value="1"/>
</dbReference>
<dbReference type="SUPFAM" id="SSF52540">
    <property type="entry name" value="P-loop containing nucleoside triphosphate hydrolases"/>
    <property type="match status" value="1"/>
</dbReference>